<organism evidence="3">
    <name type="scientific">Timema cristinae</name>
    <name type="common">Walking stick</name>
    <dbReference type="NCBI Taxonomy" id="61476"/>
    <lineage>
        <taxon>Eukaryota</taxon>
        <taxon>Metazoa</taxon>
        <taxon>Ecdysozoa</taxon>
        <taxon>Arthropoda</taxon>
        <taxon>Hexapoda</taxon>
        <taxon>Insecta</taxon>
        <taxon>Pterygota</taxon>
        <taxon>Neoptera</taxon>
        <taxon>Polyneoptera</taxon>
        <taxon>Phasmatodea</taxon>
        <taxon>Timematodea</taxon>
        <taxon>Timematoidea</taxon>
        <taxon>Timematidae</taxon>
        <taxon>Timema</taxon>
    </lineage>
</organism>
<feature type="compositionally biased region" description="Polar residues" evidence="2">
    <location>
        <begin position="225"/>
        <end position="234"/>
    </location>
</feature>
<gene>
    <name evidence="3" type="ORF">TCEB3V08_LOCUS354</name>
</gene>
<dbReference type="GO" id="GO:0035148">
    <property type="term" value="P:tube formation"/>
    <property type="evidence" value="ECO:0007669"/>
    <property type="project" value="TreeGrafter"/>
</dbReference>
<dbReference type="PANTHER" id="PTHR34343">
    <property type="entry name" value="SEROLOGICALLY DEFINED COLON CANCER ANTIGEN 8"/>
    <property type="match status" value="1"/>
</dbReference>
<keyword evidence="1" id="KW-0175">Coiled coil</keyword>
<evidence type="ECO:0000256" key="2">
    <source>
        <dbReference type="SAM" id="MobiDB-lite"/>
    </source>
</evidence>
<feature type="region of interest" description="Disordered" evidence="2">
    <location>
        <begin position="22"/>
        <end position="61"/>
    </location>
</feature>
<feature type="compositionally biased region" description="Low complexity" evidence="2">
    <location>
        <begin position="321"/>
        <end position="332"/>
    </location>
</feature>
<accession>A0A7R9CAY3</accession>
<dbReference type="AlphaFoldDB" id="A0A7R9CAY3"/>
<feature type="coiled-coil region" evidence="1">
    <location>
        <begin position="354"/>
        <end position="388"/>
    </location>
</feature>
<dbReference type="Pfam" id="PF15964">
    <property type="entry name" value="CCCAP"/>
    <property type="match status" value="1"/>
</dbReference>
<feature type="coiled-coil region" evidence="1">
    <location>
        <begin position="259"/>
        <end position="307"/>
    </location>
</feature>
<dbReference type="GO" id="GO:0005814">
    <property type="term" value="C:centriole"/>
    <property type="evidence" value="ECO:0007669"/>
    <property type="project" value="TreeGrafter"/>
</dbReference>
<dbReference type="EMBL" id="OC316523">
    <property type="protein sequence ID" value="CAD7392322.1"/>
    <property type="molecule type" value="Genomic_DNA"/>
</dbReference>
<evidence type="ECO:0000313" key="3">
    <source>
        <dbReference type="EMBL" id="CAD7392322.1"/>
    </source>
</evidence>
<proteinExistence type="predicted"/>
<reference evidence="3" key="1">
    <citation type="submission" date="2020-11" db="EMBL/GenBank/DDBJ databases">
        <authorList>
            <person name="Tran Van P."/>
        </authorList>
    </citation>
    <scope>NUCLEOTIDE SEQUENCE</scope>
</reference>
<protein>
    <submittedName>
        <fullName evidence="3">Uncharacterized protein</fullName>
    </submittedName>
</protein>
<name>A0A7R9CAY3_TIMCR</name>
<dbReference type="InterPro" id="IPR031887">
    <property type="entry name" value="SDCCAG8"/>
</dbReference>
<dbReference type="PANTHER" id="PTHR34343:SF1">
    <property type="entry name" value="SEROLOGICALLY DEFINED COLON CANCER ANTIGEN 8"/>
    <property type="match status" value="1"/>
</dbReference>
<feature type="region of interest" description="Disordered" evidence="2">
    <location>
        <begin position="224"/>
        <end position="245"/>
    </location>
</feature>
<sequence>MNTWIVEQDSLGVEVVRPTTQPLRPAVSSSGAGAEVLPSRISNDELQTNEPRGHPLYTPLSNSKQDQIWALYDNSREKDELSDKVLKLQATLTQFREKEADASLKAKRSLDVVDQTQFEKAQPQLSLAQADLEVRRLKEELDRQHDKLRELLQEQARKIQDERTQAERRYAQQVEQLSTELAAQWDNSSRLQLELEKQRRTEQELRRDLQQKIATVEELKKELSSKTSGLQSEVMQAAAERGSVEQELAVSRMTAERAERDARQETSRLQAEVTALRQRLDRADADVMHSRRENLRLAEQVASLERELNLSKMLRENNDKGPSGSSLSPSKTGPREKELTSMIMDMDSKHVQTVAELESMIQSQNQVMEKLKDECHLLTQKLEESSVRHKEERAGLRHENAVLTGRLERLWENCKEMLNGKQQQVRLKRWCVGHKQIWEEMAGLQSNINILNSKLEVSFEAQEWKGNNALKSKEWLELHRVNNFRCFGCSYNIHHLECFKTHTRWCLL</sequence>
<evidence type="ECO:0000256" key="1">
    <source>
        <dbReference type="SAM" id="Coils"/>
    </source>
</evidence>
<dbReference type="GO" id="GO:0005813">
    <property type="term" value="C:centrosome"/>
    <property type="evidence" value="ECO:0007669"/>
    <property type="project" value="InterPro"/>
</dbReference>
<dbReference type="GO" id="GO:0007098">
    <property type="term" value="P:centrosome cycle"/>
    <property type="evidence" value="ECO:0007669"/>
    <property type="project" value="InterPro"/>
</dbReference>
<dbReference type="GO" id="GO:0001764">
    <property type="term" value="P:neuron migration"/>
    <property type="evidence" value="ECO:0007669"/>
    <property type="project" value="TreeGrafter"/>
</dbReference>
<feature type="region of interest" description="Disordered" evidence="2">
    <location>
        <begin position="314"/>
        <end position="336"/>
    </location>
</feature>
<dbReference type="GO" id="GO:0030010">
    <property type="term" value="P:establishment of cell polarity"/>
    <property type="evidence" value="ECO:0007669"/>
    <property type="project" value="TreeGrafter"/>
</dbReference>
<feature type="compositionally biased region" description="Polar residues" evidence="2">
    <location>
        <begin position="22"/>
        <end position="31"/>
    </location>
</feature>
<feature type="compositionally biased region" description="Polar residues" evidence="2">
    <location>
        <begin position="40"/>
        <end position="50"/>
    </location>
</feature>